<evidence type="ECO:0000256" key="2">
    <source>
        <dbReference type="ARBA" id="ARBA00022803"/>
    </source>
</evidence>
<dbReference type="Gene3D" id="1.25.40.10">
    <property type="entry name" value="Tetratricopeptide repeat domain"/>
    <property type="match status" value="3"/>
</dbReference>
<dbReference type="SUPFAM" id="SSF48452">
    <property type="entry name" value="TPR-like"/>
    <property type="match status" value="3"/>
</dbReference>
<protein>
    <submittedName>
        <fullName evidence="5">CHAT domain-containing protein</fullName>
    </submittedName>
</protein>
<dbReference type="InterPro" id="IPR019734">
    <property type="entry name" value="TPR_rpt"/>
</dbReference>
<dbReference type="Proteomes" id="UP000288227">
    <property type="component" value="Unassembled WGS sequence"/>
</dbReference>
<keyword evidence="2 3" id="KW-0802">TPR repeat</keyword>
<evidence type="ECO:0000256" key="3">
    <source>
        <dbReference type="PROSITE-ProRule" id="PRU00339"/>
    </source>
</evidence>
<feature type="repeat" description="TPR" evidence="3">
    <location>
        <begin position="219"/>
        <end position="252"/>
    </location>
</feature>
<dbReference type="InterPro" id="IPR011990">
    <property type="entry name" value="TPR-like_helical_dom_sf"/>
</dbReference>
<dbReference type="PANTHER" id="PTHR45641:SF19">
    <property type="entry name" value="NEPHROCYSTIN-3"/>
    <property type="match status" value="1"/>
</dbReference>
<evidence type="ECO:0000313" key="5">
    <source>
        <dbReference type="EMBL" id="GCC52764.1"/>
    </source>
</evidence>
<evidence type="ECO:0000256" key="1">
    <source>
        <dbReference type="ARBA" id="ARBA00022737"/>
    </source>
</evidence>
<dbReference type="SMART" id="SM00028">
    <property type="entry name" value="TPR"/>
    <property type="match status" value="6"/>
</dbReference>
<reference evidence="5 6" key="1">
    <citation type="submission" date="2018-11" db="EMBL/GenBank/DDBJ databases">
        <title>Chryseotalea sanarue gen. nov., sp., nov., a member of the family Cytophagaceae, isolated from a brackish lake in Hamamatsu Japan.</title>
        <authorList>
            <person name="Maejima Y."/>
            <person name="Iino T."/>
            <person name="Muraguchi Y."/>
            <person name="Fukuda K."/>
            <person name="Ohkuma M."/>
            <person name="Moriuchi R."/>
            <person name="Dohra H."/>
            <person name="Kimbara K."/>
            <person name="Shintani M."/>
        </authorList>
    </citation>
    <scope>NUCLEOTIDE SEQUENCE [LARGE SCALE GENOMIC DNA]</scope>
    <source>
        <strain evidence="5 6">Ys</strain>
    </source>
</reference>
<organism evidence="5 6">
    <name type="scientific">Chryseotalea sanaruensis</name>
    <dbReference type="NCBI Taxonomy" id="2482724"/>
    <lineage>
        <taxon>Bacteria</taxon>
        <taxon>Pseudomonadati</taxon>
        <taxon>Bacteroidota</taxon>
        <taxon>Cytophagia</taxon>
        <taxon>Cytophagales</taxon>
        <taxon>Chryseotaleaceae</taxon>
        <taxon>Chryseotalea</taxon>
    </lineage>
</organism>
<sequence>MLALLLIGVTSYTQDIPKLYLDIESNFNSENYEACSKMEKALAELALQRNDTLVANGYYYIGFANSMLGKTEKAISQFEKEKSIRESLGLQSSEDYGNVLSNLVGLYFEIGNNEKAASMAYQLLENDKKNYGITSDVYVQTVLNTASVLRDVDKLKEAQTLLESNIKQQEKSSANYALLLLKLGDLYSYAGLYSKAGKTLSEVFPIIEKQFGLNSPEYLDALVITGTHYVRQGKYPEAEETFDQALDLLKPEEETYMSALNDQALVYRSLGQLEKAEKIFTEIKVMDSATLGTTHPYYAITLSNLALIQTDAGKYKEAENNLLKTLAIQKANGGTKSLTYTRTQTLLARVYQSAGQVEKAIPLLEQSSTIFKTKLGDKDPDYAWALFNLGMANWKAGKGSVGIKQLKTAASIITASLGKNHQRYAETSQKIAEYQWLQKQNKEAQQTFGEVFNNYYNQIDVTFPVLTEEEKAKFYYNKIRPSFDKFNAFAVQSKEEIPSVLAEVYDHQINTKAVIMLSTEKVKQGIKSMNDPSLMTQFEEWQGIKEQIAKLYGQRDESQSIDSLVNVANIYEKELTRKSSAFASQYIRKKYSWLDVQKALKPNEAAVEVIRFTNYNPENGGAFTNEIRYAFLVVTTQTKTQPDIILLNNGNELESKFMNFYRNSIRFQQEDPYSYKNYFESLADYLQKNKIQKVYLSSEGVYNQINLNSIRNPFTQKYILDEYDVHLLNNTRELASNMPDKRVGQAPVLLGFPKFNLEETGNKKVAETRGATRSITRGGITRGFRGGLLRYMRGEEDGISVLPGTEKEINEISVLFQDKPHVFMESQAAEHTIKEVNNPRVLHIATHGYFLEDEAPATEATQSQYVANPLLKAGLILAGAENFLLTGNLNESGDDGILTAYEAMNLNLDDTDLVVLSACETGLGQVKNGEGVYGLQRAFRLAGTKNIVMSLWSVDDEATQELMSLFYKEMLGGKTQHEAFRVAQQQLKLKFKQPFYWGAFIMVGE</sequence>
<feature type="domain" description="CHAT" evidence="4">
    <location>
        <begin position="681"/>
        <end position="1005"/>
    </location>
</feature>
<dbReference type="PROSITE" id="PS50005">
    <property type="entry name" value="TPR"/>
    <property type="match status" value="1"/>
</dbReference>
<dbReference type="InterPro" id="IPR024983">
    <property type="entry name" value="CHAT_dom"/>
</dbReference>
<evidence type="ECO:0000313" key="6">
    <source>
        <dbReference type="Proteomes" id="UP000288227"/>
    </source>
</evidence>
<evidence type="ECO:0000259" key="4">
    <source>
        <dbReference type="Pfam" id="PF12770"/>
    </source>
</evidence>
<keyword evidence="6" id="KW-1185">Reference proteome</keyword>
<accession>A0A401UD07</accession>
<proteinExistence type="predicted"/>
<dbReference type="AlphaFoldDB" id="A0A401UD07"/>
<comment type="caution">
    <text evidence="5">The sequence shown here is derived from an EMBL/GenBank/DDBJ whole genome shotgun (WGS) entry which is preliminary data.</text>
</comment>
<dbReference type="EMBL" id="BHXQ01000005">
    <property type="protein sequence ID" value="GCC52764.1"/>
    <property type="molecule type" value="Genomic_DNA"/>
</dbReference>
<dbReference type="PANTHER" id="PTHR45641">
    <property type="entry name" value="TETRATRICOPEPTIDE REPEAT PROTEIN (AFU_ORTHOLOGUE AFUA_6G03870)"/>
    <property type="match status" value="1"/>
</dbReference>
<dbReference type="Pfam" id="PF12770">
    <property type="entry name" value="CHAT"/>
    <property type="match status" value="1"/>
</dbReference>
<keyword evidence="1" id="KW-0677">Repeat</keyword>
<dbReference type="Pfam" id="PF13424">
    <property type="entry name" value="TPR_12"/>
    <property type="match status" value="3"/>
</dbReference>
<gene>
    <name evidence="5" type="ORF">SanaruYs_30030</name>
</gene>
<name>A0A401UD07_9BACT</name>